<dbReference type="OrthoDB" id="941586at2"/>
<comment type="caution">
    <text evidence="6">The sequence shown here is derived from an EMBL/GenBank/DDBJ whole genome shotgun (WGS) entry which is preliminary data.</text>
</comment>
<evidence type="ECO:0000256" key="1">
    <source>
        <dbReference type="ARBA" id="ARBA00004127"/>
    </source>
</evidence>
<dbReference type="AlphaFoldDB" id="A0A0A0J6K4"/>
<dbReference type="eggNOG" id="COG2020">
    <property type="taxonomic scope" value="Bacteria"/>
</dbReference>
<evidence type="ECO:0000256" key="3">
    <source>
        <dbReference type="ARBA" id="ARBA00022989"/>
    </source>
</evidence>
<sequence>MGEPGDRDAARVRFPPPLLPLAAVLIGVALQRWAPIDLGFDVAPVARYIVGGGLVVLAFLTLAIPASRAFHRTGQSDIPWTPTPEIVEGGPFRFTRNPMYLTMLLACVGFAILLFNPWILLLTPLVALGLYVAAIRPEEEYLEAKFGDAYLAYKGRVRRWL</sequence>
<proteinExistence type="predicted"/>
<accession>A0A0A0J6K4</accession>
<protein>
    <submittedName>
        <fullName evidence="6">Isoprenylcysteine carboxyl methyltransferase</fullName>
    </submittedName>
</protein>
<keyword evidence="6" id="KW-0808">Transferase</keyword>
<dbReference type="GO" id="GO:0032259">
    <property type="term" value="P:methylation"/>
    <property type="evidence" value="ECO:0007669"/>
    <property type="project" value="UniProtKB-KW"/>
</dbReference>
<keyword evidence="2 5" id="KW-0812">Transmembrane</keyword>
<dbReference type="Pfam" id="PF04191">
    <property type="entry name" value="PEMT"/>
    <property type="match status" value="1"/>
</dbReference>
<evidence type="ECO:0000256" key="4">
    <source>
        <dbReference type="ARBA" id="ARBA00023136"/>
    </source>
</evidence>
<dbReference type="GO" id="GO:0012505">
    <property type="term" value="C:endomembrane system"/>
    <property type="evidence" value="ECO:0007669"/>
    <property type="project" value="UniProtKB-SubCell"/>
</dbReference>
<feature type="transmembrane region" description="Helical" evidence="5">
    <location>
        <begin position="45"/>
        <end position="64"/>
    </location>
</feature>
<evidence type="ECO:0000256" key="5">
    <source>
        <dbReference type="SAM" id="Phobius"/>
    </source>
</evidence>
<dbReference type="RefSeq" id="WP_035917095.1">
    <property type="nucleotide sequence ID" value="NZ_AVPJ01000010.1"/>
</dbReference>
<dbReference type="GO" id="GO:0008168">
    <property type="term" value="F:methyltransferase activity"/>
    <property type="evidence" value="ECO:0007669"/>
    <property type="project" value="UniProtKB-KW"/>
</dbReference>
<organism evidence="6 7">
    <name type="scientific">Knoellia sinensis KCTC 19936</name>
    <dbReference type="NCBI Taxonomy" id="1385520"/>
    <lineage>
        <taxon>Bacteria</taxon>
        <taxon>Bacillati</taxon>
        <taxon>Actinomycetota</taxon>
        <taxon>Actinomycetes</taxon>
        <taxon>Micrococcales</taxon>
        <taxon>Intrasporangiaceae</taxon>
        <taxon>Knoellia</taxon>
    </lineage>
</organism>
<evidence type="ECO:0000313" key="6">
    <source>
        <dbReference type="EMBL" id="KGN31697.1"/>
    </source>
</evidence>
<keyword evidence="6" id="KW-0489">Methyltransferase</keyword>
<comment type="subcellular location">
    <subcellularLocation>
        <location evidence="1">Endomembrane system</location>
        <topology evidence="1">Multi-pass membrane protein</topology>
    </subcellularLocation>
</comment>
<dbReference type="PANTHER" id="PTHR12714:SF24">
    <property type="entry name" value="SLR1182 PROTEIN"/>
    <property type="match status" value="1"/>
</dbReference>
<dbReference type="STRING" id="1385520.N802_03300"/>
<dbReference type="PANTHER" id="PTHR12714">
    <property type="entry name" value="PROTEIN-S ISOPRENYLCYSTEINE O-METHYLTRANSFERASE"/>
    <property type="match status" value="1"/>
</dbReference>
<gene>
    <name evidence="6" type="ORF">N802_03300</name>
</gene>
<keyword evidence="4 5" id="KW-0472">Membrane</keyword>
<feature type="transmembrane region" description="Helical" evidence="5">
    <location>
        <begin position="100"/>
        <end position="121"/>
    </location>
</feature>
<dbReference type="EMBL" id="AVPJ01000010">
    <property type="protein sequence ID" value="KGN31697.1"/>
    <property type="molecule type" value="Genomic_DNA"/>
</dbReference>
<name>A0A0A0J6K4_9MICO</name>
<dbReference type="Proteomes" id="UP000030002">
    <property type="component" value="Unassembled WGS sequence"/>
</dbReference>
<feature type="transmembrane region" description="Helical" evidence="5">
    <location>
        <begin position="12"/>
        <end position="33"/>
    </location>
</feature>
<keyword evidence="3 5" id="KW-1133">Transmembrane helix</keyword>
<dbReference type="InterPro" id="IPR007318">
    <property type="entry name" value="Phopholipid_MeTrfase"/>
</dbReference>
<evidence type="ECO:0000313" key="7">
    <source>
        <dbReference type="Proteomes" id="UP000030002"/>
    </source>
</evidence>
<dbReference type="Gene3D" id="1.20.120.1630">
    <property type="match status" value="1"/>
</dbReference>
<evidence type="ECO:0000256" key="2">
    <source>
        <dbReference type="ARBA" id="ARBA00022692"/>
    </source>
</evidence>
<keyword evidence="7" id="KW-1185">Reference proteome</keyword>
<reference evidence="6 7" key="1">
    <citation type="submission" date="2013-08" db="EMBL/GenBank/DDBJ databases">
        <title>The genome sequence of Knoellia sinensis.</title>
        <authorList>
            <person name="Zhu W."/>
            <person name="Wang G."/>
        </authorList>
    </citation>
    <scope>NUCLEOTIDE SEQUENCE [LARGE SCALE GENOMIC DNA]</scope>
    <source>
        <strain evidence="6 7">KCTC 19936</strain>
    </source>
</reference>